<accession>A0A5J6MG20</accession>
<dbReference type="KEGG" id="htq:FRZ44_17370"/>
<name>A0A5J6MG20_9PROT</name>
<dbReference type="EMBL" id="CP042906">
    <property type="protein sequence ID" value="QEX16444.1"/>
    <property type="molecule type" value="Genomic_DNA"/>
</dbReference>
<reference evidence="1 2" key="1">
    <citation type="submission" date="2019-08" db="EMBL/GenBank/DDBJ databases">
        <title>Hyperibacter terrae gen. nov., sp. nov. and Hyperibacter viscosus sp. nov., two new members in the family Rhodospirillaceae isolated from the rhizosphere of Hypericum perforatum.</title>
        <authorList>
            <person name="Noviana Z."/>
        </authorList>
    </citation>
    <scope>NUCLEOTIDE SEQUENCE [LARGE SCALE GENOMIC DNA]</scope>
    <source>
        <strain evidence="1 2">R5913</strain>
    </source>
</reference>
<organism evidence="1 2">
    <name type="scientific">Hypericibacter terrae</name>
    <dbReference type="NCBI Taxonomy" id="2602015"/>
    <lineage>
        <taxon>Bacteria</taxon>
        <taxon>Pseudomonadati</taxon>
        <taxon>Pseudomonadota</taxon>
        <taxon>Alphaproteobacteria</taxon>
        <taxon>Rhodospirillales</taxon>
        <taxon>Dongiaceae</taxon>
        <taxon>Hypericibacter</taxon>
    </lineage>
</organism>
<gene>
    <name evidence="1" type="ORF">FRZ44_17370</name>
</gene>
<proteinExistence type="predicted"/>
<evidence type="ECO:0000313" key="2">
    <source>
        <dbReference type="Proteomes" id="UP000326202"/>
    </source>
</evidence>
<protein>
    <submittedName>
        <fullName evidence="1">Uncharacterized protein</fullName>
    </submittedName>
</protein>
<sequence length="182" mass="19409">MALLEFDNRRGWRARVWLDELPTTALLSNDTVREIHVFECGSAVASRKSVAVEVFQPFGASFHYGLLGGEYRPIQRRALEVIIPTDTPSTARLYADSLAGSLDTVTIGGLPEYATGICTGLQRLSLIAKPCGALSLTCMAYGEVGSAPIIFGSLARALILVLCSPGHPSSLDEAMALLAAQN</sequence>
<dbReference type="AlphaFoldDB" id="A0A5J6MG20"/>
<evidence type="ECO:0000313" key="1">
    <source>
        <dbReference type="EMBL" id="QEX16444.1"/>
    </source>
</evidence>
<keyword evidence="2" id="KW-1185">Reference proteome</keyword>
<dbReference type="Proteomes" id="UP000326202">
    <property type="component" value="Chromosome"/>
</dbReference>